<keyword evidence="2" id="KW-1185">Reference proteome</keyword>
<accession>B9THH9</accession>
<dbReference type="InParanoid" id="B9THH9"/>
<protein>
    <submittedName>
        <fullName evidence="1">Uncharacterized protein</fullName>
    </submittedName>
</protein>
<evidence type="ECO:0000313" key="2">
    <source>
        <dbReference type="Proteomes" id="UP000008311"/>
    </source>
</evidence>
<reference evidence="2" key="1">
    <citation type="journal article" date="2010" name="Nat. Biotechnol.">
        <title>Draft genome sequence of the oilseed species Ricinus communis.</title>
        <authorList>
            <person name="Chan A.P."/>
            <person name="Crabtree J."/>
            <person name="Zhao Q."/>
            <person name="Lorenzi H."/>
            <person name="Orvis J."/>
            <person name="Puiu D."/>
            <person name="Melake-Berhan A."/>
            <person name="Jones K.M."/>
            <person name="Redman J."/>
            <person name="Chen G."/>
            <person name="Cahoon E.B."/>
            <person name="Gedil M."/>
            <person name="Stanke M."/>
            <person name="Haas B.J."/>
            <person name="Wortman J.R."/>
            <person name="Fraser-Liggett C.M."/>
            <person name="Ravel J."/>
            <person name="Rabinowicz P.D."/>
        </authorList>
    </citation>
    <scope>NUCLEOTIDE SEQUENCE [LARGE SCALE GENOMIC DNA]</scope>
    <source>
        <strain evidence="2">cv. Hale</strain>
    </source>
</reference>
<sequence>MAIRVKLPPGPLIAHQALCEAMAEAVCPTRPEYFRGIECVVGKIVRCLIPMSRPTDGEQWSVPALQSVLLSDDGRALDQLAQEPGRAHDPVNSESSSYDQQRSNLVELPLPYALDASDRNALSEILPLLPALSYPISQADEAAFLEAYISLKGRPVWEPILVTDSWMSRRKNEQMTVFERHQQALAEEHRQGRLRAVDAQHVPVPALSWASFIPRQKAITYLEECGYTPDESTRQTCLANRPLPEVVPAMFDERAMIPAVADAKELTGAASATETLGAGRPRQAHVMDGATKHLAGDLLESEGGRRVGKVLRLRQVEQMTGLKRSSIYYRMDPRSRYYDPTFPRCFSLSTTESGAVGWDEEQVNAWVAVQVAAGRK</sequence>
<gene>
    <name evidence="1" type="ORF">RCOM_1780350</name>
</gene>
<dbReference type="PANTHER" id="PTHR36154:SF1">
    <property type="entry name" value="DNA-BINDING TRANSCRIPTIONAL ACTIVATOR ALPA"/>
    <property type="match status" value="1"/>
</dbReference>
<organism evidence="1 2">
    <name type="scientific">Ricinus communis</name>
    <name type="common">Castor bean</name>
    <dbReference type="NCBI Taxonomy" id="3988"/>
    <lineage>
        <taxon>Eukaryota</taxon>
        <taxon>Viridiplantae</taxon>
        <taxon>Streptophyta</taxon>
        <taxon>Embryophyta</taxon>
        <taxon>Tracheophyta</taxon>
        <taxon>Spermatophyta</taxon>
        <taxon>Magnoliopsida</taxon>
        <taxon>eudicotyledons</taxon>
        <taxon>Gunneridae</taxon>
        <taxon>Pentapetalae</taxon>
        <taxon>rosids</taxon>
        <taxon>fabids</taxon>
        <taxon>Malpighiales</taxon>
        <taxon>Euphorbiaceae</taxon>
        <taxon>Acalyphoideae</taxon>
        <taxon>Acalypheae</taxon>
        <taxon>Ricinus</taxon>
    </lineage>
</organism>
<dbReference type="InterPro" id="IPR052931">
    <property type="entry name" value="Prophage_regulatory_activator"/>
</dbReference>
<dbReference type="EMBL" id="EQ981540">
    <property type="protein sequence ID" value="EEF24685.1"/>
    <property type="molecule type" value="Genomic_DNA"/>
</dbReference>
<dbReference type="InterPro" id="IPR010260">
    <property type="entry name" value="AlpA"/>
</dbReference>
<dbReference type="Proteomes" id="UP000008311">
    <property type="component" value="Unassembled WGS sequence"/>
</dbReference>
<dbReference type="AlphaFoldDB" id="B9THH9"/>
<dbReference type="PANTHER" id="PTHR36154">
    <property type="entry name" value="DNA-BINDING TRANSCRIPTIONAL ACTIVATOR ALPA"/>
    <property type="match status" value="1"/>
</dbReference>
<name>B9THH9_RICCO</name>
<evidence type="ECO:0000313" key="1">
    <source>
        <dbReference type="EMBL" id="EEF24685.1"/>
    </source>
</evidence>
<dbReference type="Pfam" id="PF05930">
    <property type="entry name" value="Phage_AlpA"/>
    <property type="match status" value="1"/>
</dbReference>
<proteinExistence type="predicted"/>